<dbReference type="Proteomes" id="UP000316665">
    <property type="component" value="Chromosome"/>
</dbReference>
<dbReference type="Gene3D" id="3.40.50.300">
    <property type="entry name" value="P-loop containing nucleotide triphosphate hydrolases"/>
    <property type="match status" value="1"/>
</dbReference>
<protein>
    <submittedName>
        <fullName evidence="2">Tetratricopeptide repeat protein</fullName>
    </submittedName>
</protein>
<dbReference type="InterPro" id="IPR053137">
    <property type="entry name" value="NLR-like"/>
</dbReference>
<gene>
    <name evidence="2" type="ORF">FJQ89_11120</name>
</gene>
<dbReference type="InterPro" id="IPR027417">
    <property type="entry name" value="P-loop_NTPase"/>
</dbReference>
<dbReference type="PANTHER" id="PTHR46082">
    <property type="entry name" value="ATP/GTP-BINDING PROTEIN-RELATED"/>
    <property type="match status" value="1"/>
</dbReference>
<dbReference type="InterPro" id="IPR019734">
    <property type="entry name" value="TPR_rpt"/>
</dbReference>
<dbReference type="OrthoDB" id="580767at2"/>
<dbReference type="PROSITE" id="PS50005">
    <property type="entry name" value="TPR"/>
    <property type="match status" value="1"/>
</dbReference>
<sequence length="826" mass="91407">MECQRLSLPPLSAPGEVVTFYSYKGGTGRTMALSNIAVLLARRENASVPVLMLDWDMEAPGLHHYFEQHEERPGVLEFFEACRQQLERISLETAGARGGGQARGREDVGRDDAALAQRVLDAIDWQQYVVRVDQGSPLYLMRAGRFDASYSERLAQMRWDQLFDTCPALFRCFADTLAQHFRYVLVDSRTGRTDSAGICTTLLPKKLVVVFTPNRQSLEGVDALVTRAIEYRRSHEDEQRPLLVYPLPSRIEMGDGAQRAEWRRGDAHKGIAGFQPLFERLLRTSYGLSQIALDSYFDEVQLQQTKTFAYGEQLAVRIDQGGDRFSLTRTFEAFLHWLTGGYFPWQSSREIALLGAISEARQALLLEPGRAVALPLARDLARLGELYRKEERSAQALDAFRQSVEIRVRLLGEEHPDSLACKSGMARLLRQLGKLDEARFLEEDVLDVRERVLGSEHPDTLAARACLAQTLLLQGELAAALLLQDTVLASYVRQLGGEHPLTLEAMDGRAATLLRMGRLAQAQQVLGTVVAARERLFGAEHGDTLRSKLALAQALGRAGDLEGARRLLAAVLQVQERRLGSDHAATLATRDLLADIVAGQGDWAGARQLHEDQVAARERTHGLDHPETLMSQRKLAEALLRRGELDAARSVQEQVLEVHARLLGEDHLDTLQSKKQLAGTLQQQGDSEAARLLEDAVLSGSDRLLNAPVTGHADSVLDGARHLQQTILAGRASGQDVAEPDTLASMISMLQGMIEREQYAQAGELADHLKSCLLRPGVPGKLRRRGMAQLKRMYKLQGDLNALLALQEDEVQALEGALSEAGIEPR</sequence>
<dbReference type="PANTHER" id="PTHR46082:SF6">
    <property type="entry name" value="AAA+ ATPASE DOMAIN-CONTAINING PROTEIN-RELATED"/>
    <property type="match status" value="1"/>
</dbReference>
<proteinExistence type="predicted"/>
<dbReference type="Gene3D" id="1.25.40.10">
    <property type="entry name" value="Tetratricopeptide repeat domain"/>
    <property type="match status" value="2"/>
</dbReference>
<reference evidence="2 3" key="1">
    <citation type="submission" date="2019-06" db="EMBL/GenBank/DDBJ databases">
        <title>Complete genome sequence of Janthinobacterium sp. SNU WT3 isolated from diseased rainbow trout.</title>
        <authorList>
            <person name="Oh W.T."/>
            <person name="Park S.C."/>
        </authorList>
    </citation>
    <scope>NUCLEOTIDE SEQUENCE [LARGE SCALE GENOMIC DNA]</scope>
    <source>
        <strain evidence="2 3">SNU WT3</strain>
    </source>
</reference>
<evidence type="ECO:0000313" key="3">
    <source>
        <dbReference type="Proteomes" id="UP000316665"/>
    </source>
</evidence>
<evidence type="ECO:0000256" key="1">
    <source>
        <dbReference type="PROSITE-ProRule" id="PRU00339"/>
    </source>
</evidence>
<name>A0A4Y6REN0_9BURK</name>
<dbReference type="Pfam" id="PF13424">
    <property type="entry name" value="TPR_12"/>
    <property type="match status" value="4"/>
</dbReference>
<dbReference type="SUPFAM" id="SSF52540">
    <property type="entry name" value="P-loop containing nucleoside triphosphate hydrolases"/>
    <property type="match status" value="1"/>
</dbReference>
<dbReference type="InterPro" id="IPR011990">
    <property type="entry name" value="TPR-like_helical_dom_sf"/>
</dbReference>
<dbReference type="SUPFAM" id="SSF48452">
    <property type="entry name" value="TPR-like"/>
    <property type="match status" value="3"/>
</dbReference>
<dbReference type="EMBL" id="CP041185">
    <property type="protein sequence ID" value="QDG70894.1"/>
    <property type="molecule type" value="Genomic_DNA"/>
</dbReference>
<feature type="repeat" description="TPR" evidence="1">
    <location>
        <begin position="377"/>
        <end position="410"/>
    </location>
</feature>
<organism evidence="2 3">
    <name type="scientific">Janthinobacterium tructae</name>
    <dbReference type="NCBI Taxonomy" id="2590869"/>
    <lineage>
        <taxon>Bacteria</taxon>
        <taxon>Pseudomonadati</taxon>
        <taxon>Pseudomonadota</taxon>
        <taxon>Betaproteobacteria</taxon>
        <taxon>Burkholderiales</taxon>
        <taxon>Oxalobacteraceae</taxon>
        <taxon>Janthinobacterium</taxon>
    </lineage>
</organism>
<dbReference type="KEGG" id="jas:FJQ89_11120"/>
<keyword evidence="1" id="KW-0802">TPR repeat</keyword>
<evidence type="ECO:0000313" key="2">
    <source>
        <dbReference type="EMBL" id="QDG70894.1"/>
    </source>
</evidence>
<keyword evidence="3" id="KW-1185">Reference proteome</keyword>
<accession>A0A4Y6REN0</accession>
<dbReference type="NCBIfam" id="NF047398">
    <property type="entry name" value="AAA_KGGVGR"/>
    <property type="match status" value="1"/>
</dbReference>
<dbReference type="RefSeq" id="WP_141170216.1">
    <property type="nucleotide sequence ID" value="NZ_CP041185.1"/>
</dbReference>
<dbReference type="AlphaFoldDB" id="A0A4Y6REN0"/>